<gene>
    <name evidence="6" type="ORF">Cni_G20474</name>
</gene>
<evidence type="ECO:0000256" key="4">
    <source>
        <dbReference type="ARBA" id="ARBA00023004"/>
    </source>
</evidence>
<reference evidence="6 7" key="1">
    <citation type="submission" date="2023-10" db="EMBL/GenBank/DDBJ databases">
        <title>Chromosome-scale genome assembly provides insights into flower coloration mechanisms of Canna indica.</title>
        <authorList>
            <person name="Li C."/>
        </authorList>
    </citation>
    <scope>NUCLEOTIDE SEQUENCE [LARGE SCALE GENOMIC DNA]</scope>
    <source>
        <tissue evidence="6">Flower</tissue>
    </source>
</reference>
<evidence type="ECO:0000256" key="3">
    <source>
        <dbReference type="ARBA" id="ARBA00023002"/>
    </source>
</evidence>
<dbReference type="InterPro" id="IPR036396">
    <property type="entry name" value="Cyt_P450_sf"/>
</dbReference>
<evidence type="ECO:0000256" key="1">
    <source>
        <dbReference type="ARBA" id="ARBA00010617"/>
    </source>
</evidence>
<evidence type="ECO:0000313" key="6">
    <source>
        <dbReference type="EMBL" id="WOL11710.1"/>
    </source>
</evidence>
<evidence type="ECO:0000256" key="5">
    <source>
        <dbReference type="SAM" id="MobiDB-lite"/>
    </source>
</evidence>
<organism evidence="6 7">
    <name type="scientific">Canna indica</name>
    <name type="common">Indian-shot</name>
    <dbReference type="NCBI Taxonomy" id="4628"/>
    <lineage>
        <taxon>Eukaryota</taxon>
        <taxon>Viridiplantae</taxon>
        <taxon>Streptophyta</taxon>
        <taxon>Embryophyta</taxon>
        <taxon>Tracheophyta</taxon>
        <taxon>Spermatophyta</taxon>
        <taxon>Magnoliopsida</taxon>
        <taxon>Liliopsida</taxon>
        <taxon>Zingiberales</taxon>
        <taxon>Cannaceae</taxon>
        <taxon>Canna</taxon>
    </lineage>
</organism>
<dbReference type="PANTHER" id="PTHR24296">
    <property type="entry name" value="CYTOCHROME P450"/>
    <property type="match status" value="1"/>
</dbReference>
<sequence length="235" mass="25437">MQDDEAIRPSSIPTLAAPLSIPLVKAETERRGAPERTRVGGSRRPVLKRRCLGSRRQWGFVEGLSLSPPAFDWLKQRPSAEERLSEPVPDEADDQILELTSCGDRRAKFTSFSKGAQCKTTSVEFHAAEFCAMIARSLVELVHSRLLPMLEDVTASGGGGGPIDLHDVLLRLTFDNVCMIAFGIDLGCRRSPSPRPSRTPRRPPSSASSRPPPSGEPCTTSTSAARGGSNDRCNG</sequence>
<comment type="similarity">
    <text evidence="1">Belongs to the cytochrome P450 family.</text>
</comment>
<dbReference type="Gene3D" id="1.10.630.10">
    <property type="entry name" value="Cytochrome P450"/>
    <property type="match status" value="1"/>
</dbReference>
<name>A0AAQ3KN86_9LILI</name>
<accession>A0AAQ3KN86</accession>
<dbReference type="AlphaFoldDB" id="A0AAQ3KN86"/>
<dbReference type="GO" id="GO:0020037">
    <property type="term" value="F:heme binding"/>
    <property type="evidence" value="ECO:0007669"/>
    <property type="project" value="InterPro"/>
</dbReference>
<dbReference type="Proteomes" id="UP001327560">
    <property type="component" value="Chromosome 6"/>
</dbReference>
<feature type="region of interest" description="Disordered" evidence="5">
    <location>
        <begin position="189"/>
        <end position="235"/>
    </location>
</feature>
<keyword evidence="4" id="KW-0408">Iron</keyword>
<dbReference type="SUPFAM" id="SSF48264">
    <property type="entry name" value="Cytochrome P450"/>
    <property type="match status" value="1"/>
</dbReference>
<dbReference type="EMBL" id="CP136895">
    <property type="protein sequence ID" value="WOL11710.1"/>
    <property type="molecule type" value="Genomic_DNA"/>
</dbReference>
<evidence type="ECO:0000256" key="2">
    <source>
        <dbReference type="ARBA" id="ARBA00022723"/>
    </source>
</evidence>
<protein>
    <submittedName>
        <fullName evidence="6">Cytochrome P450</fullName>
    </submittedName>
</protein>
<proteinExistence type="inferred from homology"/>
<keyword evidence="2" id="KW-0479">Metal-binding</keyword>
<keyword evidence="7" id="KW-1185">Reference proteome</keyword>
<dbReference type="GO" id="GO:0005506">
    <property type="term" value="F:iron ion binding"/>
    <property type="evidence" value="ECO:0007669"/>
    <property type="project" value="InterPro"/>
</dbReference>
<dbReference type="GO" id="GO:0004497">
    <property type="term" value="F:monooxygenase activity"/>
    <property type="evidence" value="ECO:0007669"/>
    <property type="project" value="InterPro"/>
</dbReference>
<dbReference type="GO" id="GO:0016705">
    <property type="term" value="F:oxidoreductase activity, acting on paired donors, with incorporation or reduction of molecular oxygen"/>
    <property type="evidence" value="ECO:0007669"/>
    <property type="project" value="InterPro"/>
</dbReference>
<keyword evidence="3" id="KW-0560">Oxidoreductase</keyword>
<evidence type="ECO:0000313" key="7">
    <source>
        <dbReference type="Proteomes" id="UP001327560"/>
    </source>
</evidence>